<dbReference type="AlphaFoldDB" id="D2DXW8"/>
<dbReference type="EMBL" id="FJ872375">
    <property type="protein sequence ID" value="ACO70941.1"/>
    <property type="molecule type" value="Genomic_DNA"/>
</dbReference>
<protein>
    <submittedName>
        <fullName evidence="1">Uncharacterized protein</fullName>
    </submittedName>
</protein>
<sequence>MQTGTLRLLAFSGALGLIAVASYEHSETSYTCLQCRAERTVETRWGFKSEKITDNSVTPELLANYPIHQHQWCWCGSTHTQTILGKIYACGKRHPIWDIPPSFHAQFARKATLEELQTTLDAIDSKDRNRVESSIKTVWERAQHESK</sequence>
<proteinExistence type="predicted"/>
<organism evidence="1">
    <name type="scientific">uncultured Verrucomicrobiota bacterium</name>
    <dbReference type="NCBI Taxonomy" id="156588"/>
    <lineage>
        <taxon>Bacteria</taxon>
        <taxon>Pseudomonadati</taxon>
        <taxon>Verrucomicrobiota</taxon>
        <taxon>environmental samples</taxon>
    </lineage>
</organism>
<evidence type="ECO:0000313" key="1">
    <source>
        <dbReference type="EMBL" id="ACO70941.1"/>
    </source>
</evidence>
<name>D2DXW8_9BACT</name>
<accession>D2DXW8</accession>
<reference evidence="1" key="1">
    <citation type="journal article" date="2010" name="FEMS Microbiol. Ecol.">
        <title>Phylogenetic and metagenomic analysis of Verrucomicrobia in former agricultural grassland soil.</title>
        <authorList>
            <person name="Kielak A."/>
            <person name="Rodrigues J.L.M."/>
            <person name="Kuramae E.E."/>
            <person name="Chain P.S.G."/>
            <person name="van Veen J.A."/>
            <person name="Kowalchuk G.A."/>
        </authorList>
    </citation>
    <scope>NUCLEOTIDE SEQUENCE</scope>
</reference>